<dbReference type="Pfam" id="PF07878">
    <property type="entry name" value="RHH_5"/>
    <property type="match status" value="1"/>
</dbReference>
<dbReference type="SUPFAM" id="SSF47598">
    <property type="entry name" value="Ribbon-helix-helix"/>
    <property type="match status" value="1"/>
</dbReference>
<evidence type="ECO:0000313" key="3">
    <source>
        <dbReference type="EMBL" id="PIM92355.1"/>
    </source>
</evidence>
<protein>
    <recommendedName>
        <fullName evidence="1">CopG-like ribbon-helix-helix domain-containing protein</fullName>
    </recommendedName>
</protein>
<organism evidence="2">
    <name type="scientific">Fusobacterium animalis</name>
    <dbReference type="NCBI Taxonomy" id="76859"/>
    <lineage>
        <taxon>Bacteria</taxon>
        <taxon>Fusobacteriati</taxon>
        <taxon>Fusobacteriota</taxon>
        <taxon>Fusobacteriia</taxon>
        <taxon>Fusobacteriales</taxon>
        <taxon>Fusobacteriaceae</taxon>
        <taxon>Fusobacterium</taxon>
    </lineage>
</organism>
<dbReference type="RefSeq" id="WP_023039278.1">
    <property type="nucleotide sequence ID" value="NZ_CP012713.1"/>
</dbReference>
<reference evidence="2 4" key="1">
    <citation type="submission" date="2015-09" db="EMBL/GenBank/DDBJ databases">
        <authorList>
            <person name="Jackson K.R."/>
            <person name="Lunt B.L."/>
            <person name="Fisher J.N.B."/>
            <person name="Gardner A.V."/>
            <person name="Bailey M.E."/>
            <person name="Deus L.M."/>
            <person name="Earl A.S."/>
            <person name="Gibby P.D."/>
            <person name="Hartmann K.A."/>
            <person name="Liu J.E."/>
            <person name="Manci A.M."/>
            <person name="Nielsen D.A."/>
            <person name="Solomon M.B."/>
            <person name="Breakwell D.P."/>
            <person name="Burnett S.H."/>
            <person name="Grose J.H."/>
        </authorList>
    </citation>
    <scope>NUCLEOTIDE SEQUENCE [LARGE SCALE GENOMIC DNA]</scope>
    <source>
        <strain evidence="2 4">KCOM 1279</strain>
    </source>
</reference>
<evidence type="ECO:0000313" key="4">
    <source>
        <dbReference type="Proteomes" id="UP000063147"/>
    </source>
</evidence>
<dbReference type="InterPro" id="IPR010985">
    <property type="entry name" value="Ribbon_hlx_hlx"/>
</dbReference>
<dbReference type="InterPro" id="IPR012869">
    <property type="entry name" value="RHH_5"/>
</dbReference>
<dbReference type="EMBL" id="CP012713">
    <property type="protein sequence ID" value="ALF17364.1"/>
    <property type="molecule type" value="Genomic_DNA"/>
</dbReference>
<evidence type="ECO:0000259" key="1">
    <source>
        <dbReference type="Pfam" id="PF07878"/>
    </source>
</evidence>
<feature type="domain" description="CopG-like ribbon-helix-helix" evidence="1">
    <location>
        <begin position="24"/>
        <end position="59"/>
    </location>
</feature>
<dbReference type="Proteomes" id="UP000230719">
    <property type="component" value="Unassembled WGS sequence"/>
</dbReference>
<reference evidence="3 5" key="2">
    <citation type="submission" date="2017-08" db="EMBL/GenBank/DDBJ databases">
        <title>Analysis of Fusobacterium persistence and antibiotic response in human colorectal.</title>
        <authorList>
            <person name="Bullman S."/>
        </authorList>
    </citation>
    <scope>NUCLEOTIDE SEQUENCE [LARGE SCALE GENOMIC DNA]</scope>
    <source>
        <strain evidence="3 5">P2_CP</strain>
    </source>
</reference>
<sequence length="60" mass="6784">MEKKNIKGIFKAQNNKKKVSVSLAISNELKEKIKKIAEEEGVSFSFLVNFLLEDALNSLE</sequence>
<dbReference type="PATRIC" id="fig|76859.3.peg.783"/>
<accession>A0A0M5MC91</accession>
<dbReference type="Proteomes" id="UP000063147">
    <property type="component" value="Chromosome"/>
</dbReference>
<name>A0A0M5MC91_9FUSO</name>
<evidence type="ECO:0000313" key="2">
    <source>
        <dbReference type="EMBL" id="ALF17364.1"/>
    </source>
</evidence>
<dbReference type="AlphaFoldDB" id="A0A0M5MC91"/>
<dbReference type="EMBL" id="NPND01000009">
    <property type="protein sequence ID" value="PIM92355.1"/>
    <property type="molecule type" value="Genomic_DNA"/>
</dbReference>
<dbReference type="GO" id="GO:0006355">
    <property type="term" value="P:regulation of DNA-templated transcription"/>
    <property type="evidence" value="ECO:0007669"/>
    <property type="project" value="InterPro"/>
</dbReference>
<evidence type="ECO:0000313" key="5">
    <source>
        <dbReference type="Proteomes" id="UP000230719"/>
    </source>
</evidence>
<proteinExistence type="predicted"/>
<gene>
    <name evidence="3" type="ORF">CI114_04375</name>
    <name evidence="2" type="ORF">RN98_03955</name>
</gene>